<evidence type="ECO:0000313" key="7">
    <source>
        <dbReference type="Proteomes" id="UP000265515"/>
    </source>
</evidence>
<keyword evidence="5" id="KW-0812">Transmembrane</keyword>
<evidence type="ECO:0008006" key="8">
    <source>
        <dbReference type="Google" id="ProtNLM"/>
    </source>
</evidence>
<evidence type="ECO:0000256" key="4">
    <source>
        <dbReference type="SAM" id="MobiDB-lite"/>
    </source>
</evidence>
<dbReference type="Gramene" id="GBG63401">
    <property type="protein sequence ID" value="GBG63401"/>
    <property type="gene ID" value="CBR_g38024"/>
</dbReference>
<protein>
    <recommendedName>
        <fullName evidence="8">Copper ion binding protein</fullName>
    </recommendedName>
</protein>
<dbReference type="Gene3D" id="1.20.5.500">
    <property type="entry name" value="Single helix bin"/>
    <property type="match status" value="1"/>
</dbReference>
<evidence type="ECO:0000256" key="1">
    <source>
        <dbReference type="ARBA" id="ARBA00004173"/>
    </source>
</evidence>
<dbReference type="Pfam" id="PF04568">
    <property type="entry name" value="IATP"/>
    <property type="match status" value="1"/>
</dbReference>
<comment type="subcellular location">
    <subcellularLocation>
        <location evidence="1">Mitochondrion</location>
    </subcellularLocation>
</comment>
<evidence type="ECO:0000256" key="2">
    <source>
        <dbReference type="ARBA" id="ARBA00010901"/>
    </source>
</evidence>
<dbReference type="OrthoDB" id="1932250at2759"/>
<dbReference type="InterPro" id="IPR045284">
    <property type="entry name" value="At2g27730-like"/>
</dbReference>
<comment type="caution">
    <text evidence="6">The sequence shown here is derived from an EMBL/GenBank/DDBJ whole genome shotgun (WGS) entry which is preliminary data.</text>
</comment>
<keyword evidence="7" id="KW-1185">Reference proteome</keyword>
<dbReference type="OMA" id="QSMRMGM"/>
<proteinExistence type="inferred from homology"/>
<keyword evidence="5" id="KW-1133">Transmembrane helix</keyword>
<dbReference type="GO" id="GO:0042030">
    <property type="term" value="F:ATPase inhibitor activity"/>
    <property type="evidence" value="ECO:0007669"/>
    <property type="project" value="InterPro"/>
</dbReference>
<sequence>MYSVGHLGRRIAQRNGVMLTRAYSTEASRTGRVLTDEERAAESMYIKKMEHERLEKLKKAQHSPSAHTEEATSPSSRSGTEGATAQKATDSSTSVAVFGGLSAVALGGYFFLRTEGKKEEKD</sequence>
<dbReference type="STRING" id="69332.A0A388K008"/>
<evidence type="ECO:0000256" key="3">
    <source>
        <dbReference type="ARBA" id="ARBA00023128"/>
    </source>
</evidence>
<dbReference type="Proteomes" id="UP000265515">
    <property type="component" value="Unassembled WGS sequence"/>
</dbReference>
<evidence type="ECO:0000313" key="6">
    <source>
        <dbReference type="EMBL" id="GBG63401.1"/>
    </source>
</evidence>
<gene>
    <name evidence="6" type="ORF">CBR_g38024</name>
</gene>
<name>A0A388K008_CHABU</name>
<accession>A0A388K008</accession>
<dbReference type="PANTHER" id="PTHR33878">
    <property type="entry name" value="OS08G0559000 PROTEIN"/>
    <property type="match status" value="1"/>
</dbReference>
<keyword evidence="5" id="KW-0472">Membrane</keyword>
<dbReference type="InterPro" id="IPR007648">
    <property type="entry name" value="ATPase_inhibitor_mt"/>
</dbReference>
<dbReference type="AlphaFoldDB" id="A0A388K008"/>
<dbReference type="EMBL" id="BFEA01000039">
    <property type="protein sequence ID" value="GBG63401.1"/>
    <property type="molecule type" value="Genomic_DNA"/>
</dbReference>
<reference evidence="6 7" key="1">
    <citation type="journal article" date="2018" name="Cell">
        <title>The Chara Genome: Secondary Complexity and Implications for Plant Terrestrialization.</title>
        <authorList>
            <person name="Nishiyama T."/>
            <person name="Sakayama H."/>
            <person name="Vries J.D."/>
            <person name="Buschmann H."/>
            <person name="Saint-Marcoux D."/>
            <person name="Ullrich K.K."/>
            <person name="Haas F.B."/>
            <person name="Vanderstraeten L."/>
            <person name="Becker D."/>
            <person name="Lang D."/>
            <person name="Vosolsobe S."/>
            <person name="Rombauts S."/>
            <person name="Wilhelmsson P.K.I."/>
            <person name="Janitza P."/>
            <person name="Kern R."/>
            <person name="Heyl A."/>
            <person name="Rumpler F."/>
            <person name="Villalobos L.I.A.C."/>
            <person name="Clay J.M."/>
            <person name="Skokan R."/>
            <person name="Toyoda A."/>
            <person name="Suzuki Y."/>
            <person name="Kagoshima H."/>
            <person name="Schijlen E."/>
            <person name="Tajeshwar N."/>
            <person name="Catarino B."/>
            <person name="Hetherington A.J."/>
            <person name="Saltykova A."/>
            <person name="Bonnot C."/>
            <person name="Breuninger H."/>
            <person name="Symeonidi A."/>
            <person name="Radhakrishnan G.V."/>
            <person name="Van Nieuwerburgh F."/>
            <person name="Deforce D."/>
            <person name="Chang C."/>
            <person name="Karol K.G."/>
            <person name="Hedrich R."/>
            <person name="Ulvskov P."/>
            <person name="Glockner G."/>
            <person name="Delwiche C.F."/>
            <person name="Petrasek J."/>
            <person name="Van de Peer Y."/>
            <person name="Friml J."/>
            <person name="Beilby M."/>
            <person name="Dolan L."/>
            <person name="Kohara Y."/>
            <person name="Sugano S."/>
            <person name="Fujiyama A."/>
            <person name="Delaux P.-M."/>
            <person name="Quint M."/>
            <person name="TheiBen G."/>
            <person name="Hagemann M."/>
            <person name="Harholt J."/>
            <person name="Dunand C."/>
            <person name="Zachgo S."/>
            <person name="Langdale J."/>
            <person name="Maumus F."/>
            <person name="Straeten D.V.D."/>
            <person name="Gould S.B."/>
            <person name="Rensing S.A."/>
        </authorList>
    </citation>
    <scope>NUCLEOTIDE SEQUENCE [LARGE SCALE GENOMIC DNA]</scope>
    <source>
        <strain evidence="6 7">S276</strain>
    </source>
</reference>
<dbReference type="GO" id="GO:0005739">
    <property type="term" value="C:mitochondrion"/>
    <property type="evidence" value="ECO:0007669"/>
    <property type="project" value="UniProtKB-SubCell"/>
</dbReference>
<feature type="transmembrane region" description="Helical" evidence="5">
    <location>
        <begin position="95"/>
        <end position="112"/>
    </location>
</feature>
<dbReference type="PANTHER" id="PTHR33878:SF1">
    <property type="entry name" value="OS08G0559000 PROTEIN"/>
    <property type="match status" value="1"/>
</dbReference>
<feature type="region of interest" description="Disordered" evidence="4">
    <location>
        <begin position="53"/>
        <end position="93"/>
    </location>
</feature>
<comment type="similarity">
    <text evidence="2">Belongs to the ATPase inhibitor family.</text>
</comment>
<organism evidence="6 7">
    <name type="scientific">Chara braunii</name>
    <name type="common">Braun's stonewort</name>
    <dbReference type="NCBI Taxonomy" id="69332"/>
    <lineage>
        <taxon>Eukaryota</taxon>
        <taxon>Viridiplantae</taxon>
        <taxon>Streptophyta</taxon>
        <taxon>Charophyceae</taxon>
        <taxon>Charales</taxon>
        <taxon>Characeae</taxon>
        <taxon>Chara</taxon>
    </lineage>
</organism>
<feature type="compositionally biased region" description="Polar residues" evidence="4">
    <location>
        <begin position="62"/>
        <end position="93"/>
    </location>
</feature>
<keyword evidence="3" id="KW-0496">Mitochondrion</keyword>
<evidence type="ECO:0000256" key="5">
    <source>
        <dbReference type="SAM" id="Phobius"/>
    </source>
</evidence>